<dbReference type="GO" id="GO:0005952">
    <property type="term" value="C:cAMP-dependent protein kinase complex"/>
    <property type="evidence" value="ECO:0007669"/>
    <property type="project" value="InterPro"/>
</dbReference>
<dbReference type="InterPro" id="IPR000595">
    <property type="entry name" value="cNMP-bd_dom"/>
</dbReference>
<dbReference type="CDD" id="cd00038">
    <property type="entry name" value="CAP_ED"/>
    <property type="match status" value="1"/>
</dbReference>
<accession>A0AAE9Z6D9</accession>
<dbReference type="AlphaFoldDB" id="A0AAE9Z6D9"/>
<evidence type="ECO:0000313" key="2">
    <source>
        <dbReference type="EMBL" id="WDE06113.1"/>
    </source>
</evidence>
<sequence length="154" mass="17893">MSTIKVKKVPSFKAYEIISRLSLFSDLLPDEIRILSDNQQIFYQIPAGEIFIRQEEVENSFYLLLSGTAKVAQDRKEFDQLSAGDVIGVCGLVRDAPRTASVMAETNIFAMKMTRKQFRRLPGKMRELIKDHMMEELVRRIDRLNEQLYSCRQQ</sequence>
<evidence type="ECO:0000259" key="1">
    <source>
        <dbReference type="PROSITE" id="PS50042"/>
    </source>
</evidence>
<dbReference type="SUPFAM" id="SSF51206">
    <property type="entry name" value="cAMP-binding domain-like"/>
    <property type="match status" value="1"/>
</dbReference>
<name>A0AAE9Z6D9_9GAMM</name>
<evidence type="ECO:0000313" key="3">
    <source>
        <dbReference type="Proteomes" id="UP000032352"/>
    </source>
</evidence>
<organism evidence="2 3">
    <name type="scientific">Thalassomonas viridans</name>
    <dbReference type="NCBI Taxonomy" id="137584"/>
    <lineage>
        <taxon>Bacteria</taxon>
        <taxon>Pseudomonadati</taxon>
        <taxon>Pseudomonadota</taxon>
        <taxon>Gammaproteobacteria</taxon>
        <taxon>Alteromonadales</taxon>
        <taxon>Colwelliaceae</taxon>
        <taxon>Thalassomonas</taxon>
    </lineage>
</organism>
<dbReference type="EMBL" id="CP059733">
    <property type="protein sequence ID" value="WDE06113.1"/>
    <property type="molecule type" value="Genomic_DNA"/>
</dbReference>
<dbReference type="Gene3D" id="2.60.120.10">
    <property type="entry name" value="Jelly Rolls"/>
    <property type="match status" value="1"/>
</dbReference>
<dbReference type="Proteomes" id="UP000032352">
    <property type="component" value="Chromosome"/>
</dbReference>
<dbReference type="PANTHER" id="PTHR11635">
    <property type="entry name" value="CAMP-DEPENDENT PROTEIN KINASE REGULATORY CHAIN"/>
    <property type="match status" value="1"/>
</dbReference>
<dbReference type="InterPro" id="IPR050503">
    <property type="entry name" value="cAMP-dep_PK_reg_su-like"/>
</dbReference>
<dbReference type="GO" id="GO:0005829">
    <property type="term" value="C:cytosol"/>
    <property type="evidence" value="ECO:0007669"/>
    <property type="project" value="TreeGrafter"/>
</dbReference>
<dbReference type="SMART" id="SM00100">
    <property type="entry name" value="cNMP"/>
    <property type="match status" value="1"/>
</dbReference>
<reference evidence="2 3" key="1">
    <citation type="journal article" date="2015" name="Genome Announc.">
        <title>Draft Genome Sequences of Marine Isolates of Thalassomonas viridans and Thalassomonas actiniarum.</title>
        <authorList>
            <person name="Olonade I."/>
            <person name="van Zyl L.J."/>
            <person name="Trindade M."/>
        </authorList>
    </citation>
    <scope>NUCLEOTIDE SEQUENCE [LARGE SCALE GENOMIC DNA]</scope>
    <source>
        <strain evidence="2 3">XOM25</strain>
    </source>
</reference>
<proteinExistence type="predicted"/>
<dbReference type="InterPro" id="IPR014710">
    <property type="entry name" value="RmlC-like_jellyroll"/>
</dbReference>
<gene>
    <name evidence="2" type="ORF">SG34_004060</name>
</gene>
<dbReference type="PANTHER" id="PTHR11635:SF152">
    <property type="entry name" value="CAMP-DEPENDENT PROTEIN KINASE TYPE I REGULATORY SUBUNIT-RELATED"/>
    <property type="match status" value="1"/>
</dbReference>
<reference evidence="2 3" key="2">
    <citation type="journal article" date="2022" name="Mar. Drugs">
        <title>Bioassay-Guided Fractionation Leads to the Detection of Cholic Acid Generated by the Rare Thalassomonas sp.</title>
        <authorList>
            <person name="Pheiffer F."/>
            <person name="Schneider Y.K."/>
            <person name="Hansen E.H."/>
            <person name="Andersen J.H."/>
            <person name="Isaksson J."/>
            <person name="Busche T."/>
            <person name="R C."/>
            <person name="Kalinowski J."/>
            <person name="Zyl L.V."/>
            <person name="Trindade M."/>
        </authorList>
    </citation>
    <scope>NUCLEOTIDE SEQUENCE [LARGE SCALE GENOMIC DNA]</scope>
    <source>
        <strain evidence="2 3">XOM25</strain>
    </source>
</reference>
<keyword evidence="3" id="KW-1185">Reference proteome</keyword>
<protein>
    <submittedName>
        <fullName evidence="2">Cyclic nucleotide-binding domain-containing protein</fullName>
    </submittedName>
</protein>
<feature type="domain" description="Cyclic nucleotide-binding" evidence="1">
    <location>
        <begin position="23"/>
        <end position="139"/>
    </location>
</feature>
<dbReference type="Pfam" id="PF00027">
    <property type="entry name" value="cNMP_binding"/>
    <property type="match status" value="1"/>
</dbReference>
<dbReference type="PROSITE" id="PS50042">
    <property type="entry name" value="CNMP_BINDING_3"/>
    <property type="match status" value="1"/>
</dbReference>
<dbReference type="RefSeq" id="WP_044838610.1">
    <property type="nucleotide sequence ID" value="NZ_CP059733.1"/>
</dbReference>
<dbReference type="KEGG" id="tvd:SG34_004060"/>
<dbReference type="InterPro" id="IPR018490">
    <property type="entry name" value="cNMP-bd_dom_sf"/>
</dbReference>